<organism evidence="3 4">
    <name type="scientific">Amycolatopsis magusensis</name>
    <dbReference type="NCBI Taxonomy" id="882444"/>
    <lineage>
        <taxon>Bacteria</taxon>
        <taxon>Bacillati</taxon>
        <taxon>Actinomycetota</taxon>
        <taxon>Actinomycetes</taxon>
        <taxon>Pseudonocardiales</taxon>
        <taxon>Pseudonocardiaceae</taxon>
        <taxon>Amycolatopsis</taxon>
    </lineage>
</organism>
<keyword evidence="1" id="KW-0808">Transferase</keyword>
<comment type="caution">
    <text evidence="3">The sequence shown here is derived from an EMBL/GenBank/DDBJ whole genome shotgun (WGS) entry which is preliminary data.</text>
</comment>
<dbReference type="PANTHER" id="PTHR11712:SF336">
    <property type="entry name" value="3-OXOACYL-[ACYL-CARRIER-PROTEIN] SYNTHASE, MITOCHONDRIAL"/>
    <property type="match status" value="1"/>
</dbReference>
<dbReference type="InterPro" id="IPR014030">
    <property type="entry name" value="Ketoacyl_synth_N"/>
</dbReference>
<accession>A0ABS4PZM6</accession>
<feature type="domain" description="Beta-ketoacyl synthase-like N-terminal" evidence="2">
    <location>
        <begin position="9"/>
        <end position="210"/>
    </location>
</feature>
<dbReference type="PANTHER" id="PTHR11712">
    <property type="entry name" value="POLYKETIDE SYNTHASE-RELATED"/>
    <property type="match status" value="1"/>
</dbReference>
<dbReference type="Gene3D" id="3.40.47.10">
    <property type="match status" value="1"/>
</dbReference>
<dbReference type="EMBL" id="JAGGMS010000001">
    <property type="protein sequence ID" value="MBP2184890.1"/>
    <property type="molecule type" value="Genomic_DNA"/>
</dbReference>
<evidence type="ECO:0000313" key="4">
    <source>
        <dbReference type="Proteomes" id="UP000741013"/>
    </source>
</evidence>
<reference evidence="3 4" key="1">
    <citation type="submission" date="2021-03" db="EMBL/GenBank/DDBJ databases">
        <title>Sequencing the genomes of 1000 actinobacteria strains.</title>
        <authorList>
            <person name="Klenk H.-P."/>
        </authorList>
    </citation>
    <scope>NUCLEOTIDE SEQUENCE [LARGE SCALE GENOMIC DNA]</scope>
    <source>
        <strain evidence="3 4">DSM 45510</strain>
    </source>
</reference>
<evidence type="ECO:0000313" key="3">
    <source>
        <dbReference type="EMBL" id="MBP2184890.1"/>
    </source>
</evidence>
<protein>
    <submittedName>
        <fullName evidence="3">3-oxoacyl-(Acyl-carrier-protein) synthase</fullName>
    </submittedName>
</protein>
<name>A0ABS4PZM6_9PSEU</name>
<dbReference type="InterPro" id="IPR000794">
    <property type="entry name" value="Beta-ketoacyl_synthase"/>
</dbReference>
<keyword evidence="4" id="KW-1185">Reference proteome</keyword>
<sequence>MSTTTAPVISAWTAISPFGPDRVCFAEGVRSRRVATAPPDPDRWSRVPEAMAGTVPGFEPREYLGNKGTRAMNRVSGLTVVAAKNLLADLEVPPGAARDDIGFVLGTTTGSAQSMMNLTRASLTGDKPDHVEPAAVPGCVMNCAAGQAAIWHGLKGPNATIAAGRTTGLQALDYSRRLLRAGRAARVLCGAAEEYSPARSWVEHHRRGGPAARAMGEGCAMFLVEPADQVPAGRTVLATLAGSDSRVCLDGYLPGAITAAVRSMLTRAGVGAHRVWAATGGDFLDTNGNAVESAVLRELFGDEVVDRVPDSGLIGDTSSATALFQLAAVLSVAEGAGRGDRDHAVVTAVDDDGSVACALFELGGSR</sequence>
<dbReference type="Pfam" id="PF00109">
    <property type="entry name" value="ketoacyl-synt"/>
    <property type="match status" value="1"/>
</dbReference>
<dbReference type="RefSeq" id="WP_209667845.1">
    <property type="nucleotide sequence ID" value="NZ_JAGGMS010000001.1"/>
</dbReference>
<dbReference type="InterPro" id="IPR016039">
    <property type="entry name" value="Thiolase-like"/>
</dbReference>
<gene>
    <name evidence="3" type="ORF">JOM49_006416</name>
</gene>
<evidence type="ECO:0000259" key="2">
    <source>
        <dbReference type="Pfam" id="PF00109"/>
    </source>
</evidence>
<evidence type="ECO:0000256" key="1">
    <source>
        <dbReference type="ARBA" id="ARBA00022679"/>
    </source>
</evidence>
<dbReference type="SUPFAM" id="SSF53901">
    <property type="entry name" value="Thiolase-like"/>
    <property type="match status" value="2"/>
</dbReference>
<dbReference type="Proteomes" id="UP000741013">
    <property type="component" value="Unassembled WGS sequence"/>
</dbReference>
<proteinExistence type="predicted"/>